<dbReference type="EMBL" id="FO082275">
    <property type="protein sequence ID" value="CCO15915.1"/>
    <property type="molecule type" value="Genomic_DNA"/>
</dbReference>
<evidence type="ECO:0000256" key="6">
    <source>
        <dbReference type="ARBA" id="ARBA00023027"/>
    </source>
</evidence>
<dbReference type="STRING" id="41875.K8EU03"/>
<evidence type="ECO:0000313" key="12">
    <source>
        <dbReference type="Proteomes" id="UP000198341"/>
    </source>
</evidence>
<comment type="catalytic activity">
    <reaction evidence="7">
        <text>(S)-malate + NAD(+) = oxaloacetate + NADH + H(+)</text>
        <dbReference type="Rhea" id="RHEA:21432"/>
        <dbReference type="ChEBI" id="CHEBI:15378"/>
        <dbReference type="ChEBI" id="CHEBI:15589"/>
        <dbReference type="ChEBI" id="CHEBI:16452"/>
        <dbReference type="ChEBI" id="CHEBI:57540"/>
        <dbReference type="ChEBI" id="CHEBI:57945"/>
        <dbReference type="EC" id="1.1.1.37"/>
    </reaction>
</comment>
<comment type="subunit">
    <text evidence="2">Homodimer.</text>
</comment>
<evidence type="ECO:0000313" key="11">
    <source>
        <dbReference type="EMBL" id="CCO15915.1"/>
    </source>
</evidence>
<dbReference type="InterPro" id="IPR010097">
    <property type="entry name" value="Malate_DH_type1"/>
</dbReference>
<reference evidence="11 12" key="1">
    <citation type="submission" date="2011-10" db="EMBL/GenBank/DDBJ databases">
        <authorList>
            <person name="Genoscope - CEA"/>
        </authorList>
    </citation>
    <scope>NUCLEOTIDE SEQUENCE [LARGE SCALE GENOMIC DNA]</scope>
    <source>
        <strain evidence="11 12">RCC 1105</strain>
    </source>
</reference>
<feature type="compositionally biased region" description="Polar residues" evidence="8">
    <location>
        <begin position="18"/>
        <end position="28"/>
    </location>
</feature>
<dbReference type="Pfam" id="PF00056">
    <property type="entry name" value="Ldh_1_N"/>
    <property type="match status" value="1"/>
</dbReference>
<dbReference type="GO" id="GO:0006099">
    <property type="term" value="P:tricarboxylic acid cycle"/>
    <property type="evidence" value="ECO:0007669"/>
    <property type="project" value="UniProtKB-KW"/>
</dbReference>
<dbReference type="KEGG" id="bpg:Bathy04g00120"/>
<dbReference type="CDD" id="cd01337">
    <property type="entry name" value="MDH_glyoxysomal_mitochondrial"/>
    <property type="match status" value="1"/>
</dbReference>
<organism evidence="11 12">
    <name type="scientific">Bathycoccus prasinos</name>
    <dbReference type="NCBI Taxonomy" id="41875"/>
    <lineage>
        <taxon>Eukaryota</taxon>
        <taxon>Viridiplantae</taxon>
        <taxon>Chlorophyta</taxon>
        <taxon>Mamiellophyceae</taxon>
        <taxon>Mamiellales</taxon>
        <taxon>Bathycoccaceae</taxon>
        <taxon>Bathycoccus</taxon>
    </lineage>
</organism>
<dbReference type="GO" id="GO:0005737">
    <property type="term" value="C:cytoplasm"/>
    <property type="evidence" value="ECO:0007669"/>
    <property type="project" value="TreeGrafter"/>
</dbReference>
<dbReference type="PANTHER" id="PTHR11540">
    <property type="entry name" value="MALATE AND LACTATE DEHYDROGENASE"/>
    <property type="match status" value="1"/>
</dbReference>
<dbReference type="NCBIfam" id="TIGR01772">
    <property type="entry name" value="MDH_euk_gproteo"/>
    <property type="match status" value="1"/>
</dbReference>
<dbReference type="GO" id="GO:0006108">
    <property type="term" value="P:malate metabolic process"/>
    <property type="evidence" value="ECO:0007669"/>
    <property type="project" value="InterPro"/>
</dbReference>
<evidence type="ECO:0000259" key="9">
    <source>
        <dbReference type="Pfam" id="PF00056"/>
    </source>
</evidence>
<dbReference type="InterPro" id="IPR001252">
    <property type="entry name" value="Malate_DH_AS"/>
</dbReference>
<dbReference type="FunFam" id="3.40.50.720:FF:000013">
    <property type="entry name" value="Malate dehydrogenase"/>
    <property type="match status" value="1"/>
</dbReference>
<comment type="similarity">
    <text evidence="1">Belongs to the LDH/MDH superfamily. MDH type 1 family.</text>
</comment>
<dbReference type="InterPro" id="IPR022383">
    <property type="entry name" value="Lactate/malate_DH_C"/>
</dbReference>
<dbReference type="InterPro" id="IPR001236">
    <property type="entry name" value="Lactate/malate_DH_N"/>
</dbReference>
<dbReference type="GO" id="GO:0030060">
    <property type="term" value="F:L-malate dehydrogenase (NAD+) activity"/>
    <property type="evidence" value="ECO:0007669"/>
    <property type="project" value="UniProtKB-EC"/>
</dbReference>
<dbReference type="InterPro" id="IPR015955">
    <property type="entry name" value="Lactate_DH/Glyco_Ohase_4_C"/>
</dbReference>
<evidence type="ECO:0000256" key="8">
    <source>
        <dbReference type="SAM" id="MobiDB-lite"/>
    </source>
</evidence>
<keyword evidence="12" id="KW-1185">Reference proteome</keyword>
<evidence type="ECO:0000259" key="10">
    <source>
        <dbReference type="Pfam" id="PF02866"/>
    </source>
</evidence>
<dbReference type="SUPFAM" id="SSF51735">
    <property type="entry name" value="NAD(P)-binding Rossmann-fold domains"/>
    <property type="match status" value="1"/>
</dbReference>
<sequence>MDPSSSSRARRRVHSLSEQLIPSSMTSSARRRQHFQDVRARESQMPPPSSSSLTTSSEARISTTHAIIERNDALFWKNKEKFTVAVLGAAGGIGQTLSLLLKQSPRIKALRLYDIAPITPGVAVDLSHINTESEVTGYAGPDQLRDALVGCDLVIIPAGIPRKPGMTRDDLFKINAGIVRDLTVGVAKYCPNAILNIISNPVNSTVPIAVEVLKKYNAFDPRKVLGVTKLDVVRAETFVYGLRKDELQRLRKSISDVTVPVIGGHAGETIIPLLSQMTPKLSKPFEGSELQNLTTRIQNAGTEVVDAKAGAGSATLSMALAAENMATSCLKGLAGESNVIECAYVSSNVIPELPFFASKVKLGVNGVEKVLGLGAMTLFEEQMVKNAIPELRASIEKGVAFAQSS</sequence>
<evidence type="ECO:0000256" key="7">
    <source>
        <dbReference type="ARBA" id="ARBA00048313"/>
    </source>
</evidence>
<dbReference type="InterPro" id="IPR036291">
    <property type="entry name" value="NAD(P)-bd_dom_sf"/>
</dbReference>
<dbReference type="Pfam" id="PF02866">
    <property type="entry name" value="Ldh_1_C"/>
    <property type="match status" value="1"/>
</dbReference>
<keyword evidence="6" id="KW-0520">NAD</keyword>
<dbReference type="RefSeq" id="XP_007513390.1">
    <property type="nucleotide sequence ID" value="XM_007513328.1"/>
</dbReference>
<dbReference type="FunFam" id="3.90.110.10:FF:000001">
    <property type="entry name" value="Malate dehydrogenase"/>
    <property type="match status" value="1"/>
</dbReference>
<evidence type="ECO:0000256" key="2">
    <source>
        <dbReference type="ARBA" id="ARBA00011738"/>
    </source>
</evidence>
<dbReference type="eggNOG" id="KOG1494">
    <property type="taxonomic scope" value="Eukaryota"/>
</dbReference>
<keyword evidence="5" id="KW-0560">Oxidoreductase</keyword>
<feature type="region of interest" description="Disordered" evidence="8">
    <location>
        <begin position="1"/>
        <end position="59"/>
    </location>
</feature>
<evidence type="ECO:0000256" key="4">
    <source>
        <dbReference type="ARBA" id="ARBA00022532"/>
    </source>
</evidence>
<dbReference type="SUPFAM" id="SSF56327">
    <property type="entry name" value="LDH C-terminal domain-like"/>
    <property type="match status" value="1"/>
</dbReference>
<dbReference type="Gene3D" id="3.90.110.10">
    <property type="entry name" value="Lactate dehydrogenase/glycoside hydrolase, family 4, C-terminal"/>
    <property type="match status" value="1"/>
</dbReference>
<accession>K8EU03</accession>
<dbReference type="Proteomes" id="UP000198341">
    <property type="component" value="Chromosome 4"/>
</dbReference>
<dbReference type="AlphaFoldDB" id="K8EU03"/>
<keyword evidence="4" id="KW-0816">Tricarboxylic acid cycle</keyword>
<name>K8EU03_9CHLO</name>
<dbReference type="PANTHER" id="PTHR11540:SF16">
    <property type="entry name" value="MALATE DEHYDROGENASE, MITOCHONDRIAL"/>
    <property type="match status" value="1"/>
</dbReference>
<evidence type="ECO:0000256" key="3">
    <source>
        <dbReference type="ARBA" id="ARBA00012995"/>
    </source>
</evidence>
<dbReference type="GeneID" id="19016038"/>
<feature type="domain" description="Lactate/malate dehydrogenase C-terminal" evidence="10">
    <location>
        <begin position="228"/>
        <end position="401"/>
    </location>
</feature>
<evidence type="ECO:0000256" key="5">
    <source>
        <dbReference type="ARBA" id="ARBA00023002"/>
    </source>
</evidence>
<dbReference type="EC" id="1.1.1.37" evidence="3"/>
<gene>
    <name evidence="11" type="ORF">Bathy04g00120</name>
</gene>
<dbReference type="Gene3D" id="3.40.50.720">
    <property type="entry name" value="NAD(P)-binding Rossmann-like Domain"/>
    <property type="match status" value="1"/>
</dbReference>
<protein>
    <recommendedName>
        <fullName evidence="3">malate dehydrogenase</fullName>
        <ecNumber evidence="3">1.1.1.37</ecNumber>
    </recommendedName>
</protein>
<proteinExistence type="inferred from homology"/>
<dbReference type="PROSITE" id="PS00068">
    <property type="entry name" value="MDH"/>
    <property type="match status" value="1"/>
</dbReference>
<dbReference type="OrthoDB" id="4069699at2759"/>
<evidence type="ECO:0000256" key="1">
    <source>
        <dbReference type="ARBA" id="ARBA00008824"/>
    </source>
</evidence>
<feature type="domain" description="Lactate/malate dehydrogenase N-terminal" evidence="9">
    <location>
        <begin position="84"/>
        <end position="226"/>
    </location>
</feature>